<accession>A0A420S0M7</accession>
<dbReference type="Proteomes" id="UP000283569">
    <property type="component" value="Unassembled WGS sequence"/>
</dbReference>
<reference evidence="3 4" key="1">
    <citation type="journal article" date="2018" name="Sci. Rep.">
        <title>Characterisation of pathogen-specific regions and novel effector candidates in Fusarium oxysporum f. sp. cepae.</title>
        <authorList>
            <person name="Armitage A.D."/>
            <person name="Taylor A."/>
            <person name="Sobczyk M.K."/>
            <person name="Baxter L."/>
            <person name="Greenfield B.P."/>
            <person name="Bates H.J."/>
            <person name="Wilson F."/>
            <person name="Jackson A.C."/>
            <person name="Ott S."/>
            <person name="Harrison R.J."/>
            <person name="Clarkson J.P."/>
        </authorList>
    </citation>
    <scope>NUCLEOTIDE SEQUENCE [LARGE SCALE GENOMIC DNA]</scope>
    <source>
        <strain evidence="3 4">Fp_A8</strain>
    </source>
</reference>
<evidence type="ECO:0000313" key="4">
    <source>
        <dbReference type="Proteomes" id="UP000283569"/>
    </source>
</evidence>
<evidence type="ECO:0000256" key="1">
    <source>
        <dbReference type="SAM" id="Phobius"/>
    </source>
</evidence>
<keyword evidence="1" id="KW-0472">Membrane</keyword>
<feature type="signal peptide" evidence="2">
    <location>
        <begin position="1"/>
        <end position="20"/>
    </location>
</feature>
<protein>
    <submittedName>
        <fullName evidence="3">Uncharacterized protein</fullName>
    </submittedName>
</protein>
<name>A0A420S0M7_GIBIN</name>
<comment type="caution">
    <text evidence="3">The sequence shown here is derived from an EMBL/GenBank/DDBJ whole genome shotgun (WGS) entry which is preliminary data.</text>
</comment>
<dbReference type="AlphaFoldDB" id="A0A420S0M7"/>
<organism evidence="3 4">
    <name type="scientific">Gibberella intermedia</name>
    <name type="common">Bulb rot disease fungus</name>
    <name type="synonym">Fusarium proliferatum</name>
    <dbReference type="NCBI Taxonomy" id="948311"/>
    <lineage>
        <taxon>Eukaryota</taxon>
        <taxon>Fungi</taxon>
        <taxon>Dikarya</taxon>
        <taxon>Ascomycota</taxon>
        <taxon>Pezizomycotina</taxon>
        <taxon>Sordariomycetes</taxon>
        <taxon>Hypocreomycetidae</taxon>
        <taxon>Hypocreales</taxon>
        <taxon>Nectriaceae</taxon>
        <taxon>Fusarium</taxon>
        <taxon>Fusarium fujikuroi species complex</taxon>
    </lineage>
</organism>
<sequence>MKKHLVSLLALMGIHQHLSAEQRQDLANAAVHATPGAAATGVFKVWGLPLSEWLVVASLAFIVLQAGYLIWKWRQDYQRAQQRQRLARLAGLKPEAETDWGAP</sequence>
<dbReference type="EMBL" id="MRDB01000114">
    <property type="protein sequence ID" value="RKL22807.1"/>
    <property type="molecule type" value="Genomic_DNA"/>
</dbReference>
<feature type="chain" id="PRO_5019393750" evidence="2">
    <location>
        <begin position="21"/>
        <end position="103"/>
    </location>
</feature>
<evidence type="ECO:0000313" key="3">
    <source>
        <dbReference type="EMBL" id="RKL22807.1"/>
    </source>
</evidence>
<evidence type="ECO:0000256" key="2">
    <source>
        <dbReference type="SAM" id="SignalP"/>
    </source>
</evidence>
<feature type="transmembrane region" description="Helical" evidence="1">
    <location>
        <begin position="53"/>
        <end position="71"/>
    </location>
</feature>
<keyword evidence="1" id="KW-0812">Transmembrane</keyword>
<keyword evidence="1" id="KW-1133">Transmembrane helix</keyword>
<keyword evidence="2" id="KW-0732">Signal</keyword>
<gene>
    <name evidence="3" type="ORF">BFJ72_g14612</name>
</gene>
<proteinExistence type="predicted"/>